<evidence type="ECO:0000313" key="3">
    <source>
        <dbReference type="Proteomes" id="UP000078148"/>
    </source>
</evidence>
<reference evidence="3" key="1">
    <citation type="submission" date="2015-10" db="EMBL/GenBank/DDBJ databases">
        <title>Genome of Paenibacillus bovis sp. nov.</title>
        <authorList>
            <person name="Wu Z."/>
            <person name="Gao C."/>
            <person name="Liu Z."/>
            <person name="Zheng H."/>
        </authorList>
    </citation>
    <scope>NUCLEOTIDE SEQUENCE [LARGE SCALE GENOMIC DNA]</scope>
    <source>
        <strain evidence="3">BD3526</strain>
    </source>
</reference>
<feature type="chain" id="PRO_5008005905" evidence="1">
    <location>
        <begin position="27"/>
        <end position="149"/>
    </location>
</feature>
<dbReference type="AlphaFoldDB" id="A0A172ZHJ5"/>
<proteinExistence type="predicted"/>
<keyword evidence="1" id="KW-0732">Signal</keyword>
<dbReference type="KEGG" id="pbv:AR543_14300"/>
<dbReference type="Proteomes" id="UP000078148">
    <property type="component" value="Chromosome"/>
</dbReference>
<dbReference type="EMBL" id="CP013023">
    <property type="protein sequence ID" value="ANF97058.1"/>
    <property type="molecule type" value="Genomic_DNA"/>
</dbReference>
<dbReference type="RefSeq" id="WP_060535173.1">
    <property type="nucleotide sequence ID" value="NZ_CP013023.1"/>
</dbReference>
<gene>
    <name evidence="2" type="ORF">AR543_14300</name>
</gene>
<accession>A0A172ZHJ5</accession>
<evidence type="ECO:0000256" key="1">
    <source>
        <dbReference type="SAM" id="SignalP"/>
    </source>
</evidence>
<feature type="signal peptide" evidence="1">
    <location>
        <begin position="1"/>
        <end position="26"/>
    </location>
</feature>
<dbReference type="OrthoDB" id="9904682at2"/>
<keyword evidence="3" id="KW-1185">Reference proteome</keyword>
<sequence length="149" mass="16415">MKGINRFLFIALLLVLSLSGSGTVGAEGTDAERGVSPQAGMGIIYEYYELQPGDLQFAADVYAVADAWVYIEVHQPEEARTVISYERYSQQKGEWVPVHVDIVENGERGSSVNFQPEEGTEGLTEYRVAISADSRVYINIEGTYQANEG</sequence>
<organism evidence="2 3">
    <name type="scientific">Paenibacillus bovis</name>
    <dbReference type="NCBI Taxonomy" id="1616788"/>
    <lineage>
        <taxon>Bacteria</taxon>
        <taxon>Bacillati</taxon>
        <taxon>Bacillota</taxon>
        <taxon>Bacilli</taxon>
        <taxon>Bacillales</taxon>
        <taxon>Paenibacillaceae</taxon>
        <taxon>Paenibacillus</taxon>
    </lineage>
</organism>
<protein>
    <submittedName>
        <fullName evidence="2">Uncharacterized protein</fullName>
    </submittedName>
</protein>
<reference evidence="2 3" key="2">
    <citation type="journal article" date="2016" name="Int. J. Syst. Evol. Microbiol.">
        <title>Paenibacillus bovis sp. nov., isolated from raw yak (Bos grunniens) milk.</title>
        <authorList>
            <person name="Gao C."/>
            <person name="Han J."/>
            <person name="Liu Z."/>
            <person name="Xu X."/>
            <person name="Hang F."/>
            <person name="Wu Z."/>
        </authorList>
    </citation>
    <scope>NUCLEOTIDE SEQUENCE [LARGE SCALE GENOMIC DNA]</scope>
    <source>
        <strain evidence="2 3">BD3526</strain>
    </source>
</reference>
<evidence type="ECO:0000313" key="2">
    <source>
        <dbReference type="EMBL" id="ANF97058.1"/>
    </source>
</evidence>
<name>A0A172ZHJ5_9BACL</name>